<keyword evidence="1" id="KW-0175">Coiled coil</keyword>
<dbReference type="AlphaFoldDB" id="A0A6A4ICT8"/>
<reference evidence="2" key="1">
    <citation type="journal article" date="2019" name="Environ. Microbiol.">
        <title>Fungal ecological strategies reflected in gene transcription - a case study of two litter decomposers.</title>
        <authorList>
            <person name="Barbi F."/>
            <person name="Kohler A."/>
            <person name="Barry K."/>
            <person name="Baskaran P."/>
            <person name="Daum C."/>
            <person name="Fauchery L."/>
            <person name="Ihrmark K."/>
            <person name="Kuo A."/>
            <person name="LaButti K."/>
            <person name="Lipzen A."/>
            <person name="Morin E."/>
            <person name="Grigoriev I.V."/>
            <person name="Henrissat B."/>
            <person name="Lindahl B."/>
            <person name="Martin F."/>
        </authorList>
    </citation>
    <scope>NUCLEOTIDE SEQUENCE</scope>
    <source>
        <strain evidence="2">JB14</strain>
    </source>
</reference>
<evidence type="ECO:0000313" key="3">
    <source>
        <dbReference type="Proteomes" id="UP000799118"/>
    </source>
</evidence>
<evidence type="ECO:0008006" key="4">
    <source>
        <dbReference type="Google" id="ProtNLM"/>
    </source>
</evidence>
<sequence length="190" mass="21414">MRSGYSPDGLERAVYSKLLDNAQTDLDRCQSELRRLQDLSREIEAQKELLEAYMAGISCIMSPIHKLPQEMLGEIFQYLCCGDIGANRIHTADLRRLPTLILSCVCIRWYGLVTTMPALWSSFAICSLDSPSTSSLVDLFLARSRSHPIDIEIDAYYTSMPVHLLASLTTVESTNRWRHVAIDVVECSII</sequence>
<feature type="coiled-coil region" evidence="1">
    <location>
        <begin position="19"/>
        <end position="56"/>
    </location>
</feature>
<protein>
    <recommendedName>
        <fullName evidence="4">F-box domain-containing protein</fullName>
    </recommendedName>
</protein>
<name>A0A6A4ICT8_9AGAR</name>
<proteinExistence type="predicted"/>
<gene>
    <name evidence="2" type="ORF">BT96DRAFT_805823</name>
</gene>
<accession>A0A6A4ICT8</accession>
<feature type="non-terminal residue" evidence="2">
    <location>
        <position position="190"/>
    </location>
</feature>
<dbReference type="Proteomes" id="UP000799118">
    <property type="component" value="Unassembled WGS sequence"/>
</dbReference>
<evidence type="ECO:0000256" key="1">
    <source>
        <dbReference type="SAM" id="Coils"/>
    </source>
</evidence>
<organism evidence="2 3">
    <name type="scientific">Gymnopus androsaceus JB14</name>
    <dbReference type="NCBI Taxonomy" id="1447944"/>
    <lineage>
        <taxon>Eukaryota</taxon>
        <taxon>Fungi</taxon>
        <taxon>Dikarya</taxon>
        <taxon>Basidiomycota</taxon>
        <taxon>Agaricomycotina</taxon>
        <taxon>Agaricomycetes</taxon>
        <taxon>Agaricomycetidae</taxon>
        <taxon>Agaricales</taxon>
        <taxon>Marasmiineae</taxon>
        <taxon>Omphalotaceae</taxon>
        <taxon>Gymnopus</taxon>
    </lineage>
</organism>
<dbReference type="OrthoDB" id="2269034at2759"/>
<evidence type="ECO:0000313" key="2">
    <source>
        <dbReference type="EMBL" id="KAE9409992.1"/>
    </source>
</evidence>
<keyword evidence="3" id="KW-1185">Reference proteome</keyword>
<dbReference type="Gene3D" id="1.20.1280.50">
    <property type="match status" value="1"/>
</dbReference>
<dbReference type="EMBL" id="ML769386">
    <property type="protein sequence ID" value="KAE9409992.1"/>
    <property type="molecule type" value="Genomic_DNA"/>
</dbReference>